<dbReference type="EMBL" id="VLLI01000023">
    <property type="protein sequence ID" value="TWI93919.1"/>
    <property type="molecule type" value="Genomic_DNA"/>
</dbReference>
<name>A0A562TK38_9SPHI</name>
<dbReference type="RefSeq" id="WP_144916803.1">
    <property type="nucleotide sequence ID" value="NZ_VLLI01000023.1"/>
</dbReference>
<proteinExistence type="predicted"/>
<organism evidence="2 3">
    <name type="scientific">Mucilaginibacter frigoritolerans</name>
    <dbReference type="NCBI Taxonomy" id="652788"/>
    <lineage>
        <taxon>Bacteria</taxon>
        <taxon>Pseudomonadati</taxon>
        <taxon>Bacteroidota</taxon>
        <taxon>Sphingobacteriia</taxon>
        <taxon>Sphingobacteriales</taxon>
        <taxon>Sphingobacteriaceae</taxon>
        <taxon>Mucilaginibacter</taxon>
    </lineage>
</organism>
<evidence type="ECO:0000313" key="3">
    <source>
        <dbReference type="Proteomes" id="UP000317010"/>
    </source>
</evidence>
<feature type="chain" id="PRO_5022117066" description="Lipoprotein" evidence="1">
    <location>
        <begin position="20"/>
        <end position="202"/>
    </location>
</feature>
<dbReference type="Proteomes" id="UP000317010">
    <property type="component" value="Unassembled WGS sequence"/>
</dbReference>
<comment type="caution">
    <text evidence="2">The sequence shown here is derived from an EMBL/GenBank/DDBJ whole genome shotgun (WGS) entry which is preliminary data.</text>
</comment>
<sequence>MKKLILIILAALWFTSCKVTPPATYEIDDETSYLFSAVNGHLEVDVPDSKTFQTPTQNNDCSINTKAVTIPWSITNNDDYVEIAITTAGVFPGIANSRAFILYNEVPAGQRFNPAPLLIRSGDNNNQPVTTVIWRFKLNANEIPSEIVESGRNNISSPFERKISSSPLGSKWFIIVPSDLPAINIYATITYFLHIKTVGVCK</sequence>
<gene>
    <name evidence="2" type="ORF">JN11_04884</name>
</gene>
<protein>
    <recommendedName>
        <fullName evidence="4">Lipoprotein</fullName>
    </recommendedName>
</protein>
<evidence type="ECO:0008006" key="4">
    <source>
        <dbReference type="Google" id="ProtNLM"/>
    </source>
</evidence>
<reference evidence="2 3" key="1">
    <citation type="submission" date="2019-07" db="EMBL/GenBank/DDBJ databases">
        <title>Genomic Encyclopedia of Archaeal and Bacterial Type Strains, Phase II (KMG-II): from individual species to whole genera.</title>
        <authorList>
            <person name="Goeker M."/>
        </authorList>
    </citation>
    <scope>NUCLEOTIDE SEQUENCE [LARGE SCALE GENOMIC DNA]</scope>
    <source>
        <strain evidence="2 3">ATCC BAA-1854</strain>
    </source>
</reference>
<accession>A0A562TK38</accession>
<keyword evidence="1" id="KW-0732">Signal</keyword>
<feature type="signal peptide" evidence="1">
    <location>
        <begin position="1"/>
        <end position="19"/>
    </location>
</feature>
<dbReference type="PROSITE" id="PS51257">
    <property type="entry name" value="PROKAR_LIPOPROTEIN"/>
    <property type="match status" value="1"/>
</dbReference>
<keyword evidence="3" id="KW-1185">Reference proteome</keyword>
<evidence type="ECO:0000256" key="1">
    <source>
        <dbReference type="SAM" id="SignalP"/>
    </source>
</evidence>
<evidence type="ECO:0000313" key="2">
    <source>
        <dbReference type="EMBL" id="TWI93919.1"/>
    </source>
</evidence>
<dbReference type="AlphaFoldDB" id="A0A562TK38"/>